<reference evidence="2" key="1">
    <citation type="submission" date="2011-06" db="EMBL/GenBank/DDBJ databases">
        <title>Complete sequence of Streptococcus parasanguinis strain ATCC 15912.</title>
        <authorList>
            <person name="Muzny D."/>
            <person name="Qin X."/>
            <person name="Buhay C."/>
            <person name="Dugan-Rocha S."/>
            <person name="Ding Y."/>
            <person name="Chen G."/>
            <person name="Hawes A."/>
            <person name="Holder M."/>
            <person name="Jhangiani S."/>
            <person name="Johnson A."/>
            <person name="Khan Z."/>
            <person name="Li Z."/>
            <person name="Liu W."/>
            <person name="Liu X."/>
            <person name="Perez L."/>
            <person name="Shen H."/>
            <person name="Wang Q."/>
            <person name="Watt J."/>
            <person name="Xi L."/>
            <person name="Xin Y."/>
            <person name="Zhou J."/>
            <person name="Deng J."/>
            <person name="Jiang H."/>
            <person name="Liu Y."/>
            <person name="Qu J."/>
            <person name="Song X.-Z."/>
            <person name="Zhang L."/>
            <person name="Villasana D."/>
            <person name="Johnson A."/>
            <person name="Liu J."/>
            <person name="Liyanage D."/>
            <person name="Lorensuhewa L."/>
            <person name="Robinson T."/>
            <person name="Song A."/>
            <person name="Song B.-B."/>
            <person name="Dinh H."/>
            <person name="Thornton R."/>
            <person name="Coyle M."/>
            <person name="Francisco L."/>
            <person name="Jackson L."/>
            <person name="Javaid M."/>
            <person name="Korchina V."/>
            <person name="Kovar C."/>
            <person name="Mata R."/>
            <person name="Mathew T."/>
            <person name="Ngo R."/>
            <person name="Nguyen L."/>
            <person name="Nguyen N."/>
            <person name="Okwuonu G."/>
            <person name="Ongeri F."/>
            <person name="Pham C."/>
            <person name="Simmons D."/>
            <person name="Wilczek-Boney K."/>
            <person name="Hale W."/>
            <person name="Jakkamsetti A."/>
            <person name="Pham P."/>
            <person name="Ruth R."/>
            <person name="San Lucas F."/>
            <person name="Warren J."/>
            <person name="Zhang J."/>
            <person name="Zhao Z."/>
            <person name="Zhou C."/>
            <person name="Zhu D."/>
            <person name="Lee S."/>
            <person name="Bess C."/>
            <person name="Blankenburg K."/>
            <person name="Forbes L."/>
            <person name="Fu Q."/>
            <person name="Gubbala S."/>
            <person name="Hirani K."/>
            <person name="Jayaseelan J.C."/>
            <person name="Lara F."/>
            <person name="Munidasa M."/>
            <person name="Palculict T."/>
            <person name="Patil S."/>
            <person name="Pu L.-L."/>
            <person name="Saada N."/>
            <person name="Tang L."/>
            <person name="Weissenberger G."/>
            <person name="Zhu Y."/>
            <person name="Hemphill L."/>
            <person name="Shang Y."/>
            <person name="Youmans B."/>
            <person name="Ayvaz T."/>
            <person name="Ross M."/>
            <person name="Santibanez J."/>
            <person name="Aqrawi P."/>
            <person name="Gross S."/>
            <person name="Joshi V."/>
            <person name="Fowler G."/>
            <person name="Nazareth L."/>
            <person name="Reid J."/>
            <person name="Worley K."/>
            <person name="Petrosino J."/>
            <person name="Highlander S."/>
            <person name="Gibbs R."/>
        </authorList>
    </citation>
    <scope>NUCLEOTIDE SEQUENCE [LARGE SCALE GENOMIC DNA]</scope>
    <source>
        <strain evidence="2">ATCC 15912 / DSM 6778 / CIP 104372 / LMG 14537</strain>
    </source>
</reference>
<accession>F8DI32</accession>
<organism evidence="1 2">
    <name type="scientific">Streptococcus parasanguinis (strain ATCC 15912 / DSM 6778 / CIP 104372 / LMG 14537)</name>
    <dbReference type="NCBI Taxonomy" id="760570"/>
    <lineage>
        <taxon>Bacteria</taxon>
        <taxon>Bacillati</taxon>
        <taxon>Bacillota</taxon>
        <taxon>Bacilli</taxon>
        <taxon>Lactobacillales</taxon>
        <taxon>Streptococcaceae</taxon>
        <taxon>Streptococcus</taxon>
    </lineage>
</organism>
<name>F8DI32_STREP</name>
<proteinExistence type="predicted"/>
<gene>
    <name evidence="1" type="ordered locus">HMPREF0833_10709</name>
</gene>
<evidence type="ECO:0000313" key="1">
    <source>
        <dbReference type="EMBL" id="AEH55740.1"/>
    </source>
</evidence>
<dbReference type="HOGENOM" id="CLU_3158268_0_0_9"/>
<dbReference type="KEGG" id="scp:HMPREF0833_10709"/>
<sequence length="48" mass="5897">MIGSNKFPYEQLDQIQEERSKLKWEYDNEIDAFYKNQKKLESKAKKKQ</sequence>
<dbReference type="Proteomes" id="UP000001502">
    <property type="component" value="Chromosome"/>
</dbReference>
<dbReference type="AlphaFoldDB" id="F8DI32"/>
<protein>
    <submittedName>
        <fullName evidence="1">Uncharacterized protein</fullName>
    </submittedName>
</protein>
<dbReference type="EMBL" id="CP002843">
    <property type="protein sequence ID" value="AEH55740.1"/>
    <property type="molecule type" value="Genomic_DNA"/>
</dbReference>
<evidence type="ECO:0000313" key="2">
    <source>
        <dbReference type="Proteomes" id="UP000001502"/>
    </source>
</evidence>